<dbReference type="Gene3D" id="2.60.120.330">
    <property type="entry name" value="B-lactam Antibiotic, Isopenicillin N Synthase, Chain"/>
    <property type="match status" value="1"/>
</dbReference>
<dbReference type="GO" id="GO:0046872">
    <property type="term" value="F:metal ion binding"/>
    <property type="evidence" value="ECO:0007669"/>
    <property type="project" value="UniProtKB-KW"/>
</dbReference>
<keyword evidence="2" id="KW-0479">Metal-binding</keyword>
<dbReference type="AlphaFoldDB" id="U4LTM9"/>
<dbReference type="InterPro" id="IPR044861">
    <property type="entry name" value="IPNS-like_FE2OG_OXY"/>
</dbReference>
<name>U4LTM9_PYROM</name>
<evidence type="ECO:0000313" key="4">
    <source>
        <dbReference type="EMBL" id="CCX30926.1"/>
    </source>
</evidence>
<dbReference type="Pfam" id="PF14226">
    <property type="entry name" value="DIOX_N"/>
    <property type="match status" value="1"/>
</dbReference>
<evidence type="ECO:0000313" key="5">
    <source>
        <dbReference type="Proteomes" id="UP000018144"/>
    </source>
</evidence>
<evidence type="ECO:0000256" key="1">
    <source>
        <dbReference type="ARBA" id="ARBA00008056"/>
    </source>
</evidence>
<keyword evidence="5" id="KW-1185">Reference proteome</keyword>
<protein>
    <submittedName>
        <fullName evidence="4">Similar to UPF0676 protein C1494.01 acc. no. Q7LL04</fullName>
    </submittedName>
</protein>
<dbReference type="SUPFAM" id="SSF51197">
    <property type="entry name" value="Clavaminate synthase-like"/>
    <property type="match status" value="1"/>
</dbReference>
<sequence>MPADAKLDLITLTDTPECASALLESARTLGFLYITFDGTEFTPENVSEMFGIAKEFFASPEDEKSTCPISADNKGWSGMHTETLDPATQKRGDFKQAMNFGEFLNGSPQQPITPTLAPHIPTISRFSDMCATLSRRLMRLFAEALEIEASAGGAEYFTASHTSSNGPSGSIMRLLYYPATTPNYEKGVDIRAGAHSDYGSLTLLFQHQESGLEILSQGGWSPVPVVKDAICVNIGDLLSYWTGGLLKSTVHRVVVPKGGEQRDRYSMAYFCHPVDTTLLEAIPSEQVKQRGQRGANEAEKAITAAEHLKGRLAATYGWKEKGAGQY</sequence>
<evidence type="ECO:0000256" key="2">
    <source>
        <dbReference type="RuleBase" id="RU003682"/>
    </source>
</evidence>
<dbReference type="InterPro" id="IPR026992">
    <property type="entry name" value="DIOX_N"/>
</dbReference>
<dbReference type="PROSITE" id="PS51471">
    <property type="entry name" value="FE2OG_OXY"/>
    <property type="match status" value="1"/>
</dbReference>
<proteinExistence type="inferred from homology"/>
<dbReference type="Proteomes" id="UP000018144">
    <property type="component" value="Unassembled WGS sequence"/>
</dbReference>
<dbReference type="InterPro" id="IPR027443">
    <property type="entry name" value="IPNS-like_sf"/>
</dbReference>
<dbReference type="eggNOG" id="KOG0143">
    <property type="taxonomic scope" value="Eukaryota"/>
</dbReference>
<dbReference type="GO" id="GO:0016491">
    <property type="term" value="F:oxidoreductase activity"/>
    <property type="evidence" value="ECO:0007669"/>
    <property type="project" value="UniProtKB-KW"/>
</dbReference>
<dbReference type="InterPro" id="IPR005123">
    <property type="entry name" value="Oxoglu/Fe-dep_dioxygenase_dom"/>
</dbReference>
<reference evidence="4 5" key="1">
    <citation type="journal article" date="2013" name="PLoS Genet.">
        <title>The genome and development-dependent transcriptomes of Pyronema confluens: a window into fungal evolution.</title>
        <authorList>
            <person name="Traeger S."/>
            <person name="Altegoer F."/>
            <person name="Freitag M."/>
            <person name="Gabaldon T."/>
            <person name="Kempken F."/>
            <person name="Kumar A."/>
            <person name="Marcet-Houben M."/>
            <person name="Poggeler S."/>
            <person name="Stajich J.E."/>
            <person name="Nowrousian M."/>
        </authorList>
    </citation>
    <scope>NUCLEOTIDE SEQUENCE [LARGE SCALE GENOMIC DNA]</scope>
    <source>
        <strain evidence="5">CBS 100304</strain>
        <tissue evidence="4">Vegetative mycelium</tissue>
    </source>
</reference>
<evidence type="ECO:0000259" key="3">
    <source>
        <dbReference type="PROSITE" id="PS51471"/>
    </source>
</evidence>
<dbReference type="STRING" id="1076935.U4LTM9"/>
<dbReference type="EMBL" id="HF935497">
    <property type="protein sequence ID" value="CCX30926.1"/>
    <property type="molecule type" value="Genomic_DNA"/>
</dbReference>
<feature type="domain" description="Fe2OG dioxygenase" evidence="3">
    <location>
        <begin position="167"/>
        <end position="273"/>
    </location>
</feature>
<dbReference type="OMA" id="FTTRHDP"/>
<dbReference type="OrthoDB" id="406156at2759"/>
<dbReference type="GO" id="GO:0044283">
    <property type="term" value="P:small molecule biosynthetic process"/>
    <property type="evidence" value="ECO:0007669"/>
    <property type="project" value="UniProtKB-ARBA"/>
</dbReference>
<dbReference type="PANTHER" id="PTHR47990">
    <property type="entry name" value="2-OXOGLUTARATE (2OG) AND FE(II)-DEPENDENT OXYGENASE SUPERFAMILY PROTEIN-RELATED"/>
    <property type="match status" value="1"/>
</dbReference>
<dbReference type="InterPro" id="IPR050231">
    <property type="entry name" value="Iron_ascorbate_oxido_reductase"/>
</dbReference>
<organism evidence="4 5">
    <name type="scientific">Pyronema omphalodes (strain CBS 100304)</name>
    <name type="common">Pyronema confluens</name>
    <dbReference type="NCBI Taxonomy" id="1076935"/>
    <lineage>
        <taxon>Eukaryota</taxon>
        <taxon>Fungi</taxon>
        <taxon>Dikarya</taxon>
        <taxon>Ascomycota</taxon>
        <taxon>Pezizomycotina</taxon>
        <taxon>Pezizomycetes</taxon>
        <taxon>Pezizales</taxon>
        <taxon>Pyronemataceae</taxon>
        <taxon>Pyronema</taxon>
    </lineage>
</organism>
<keyword evidence="2" id="KW-0408">Iron</keyword>
<dbReference type="Pfam" id="PF03171">
    <property type="entry name" value="2OG-FeII_Oxy"/>
    <property type="match status" value="1"/>
</dbReference>
<gene>
    <name evidence="4" type="ORF">PCON_09527</name>
</gene>
<accession>U4LTM9</accession>
<comment type="similarity">
    <text evidence="1 2">Belongs to the iron/ascorbate-dependent oxidoreductase family.</text>
</comment>
<keyword evidence="2" id="KW-0560">Oxidoreductase</keyword>